<feature type="transmembrane region" description="Helical" evidence="2">
    <location>
        <begin position="239"/>
        <end position="257"/>
    </location>
</feature>
<comment type="caution">
    <text evidence="3">The sequence shown here is derived from an EMBL/GenBank/DDBJ whole genome shotgun (WGS) entry which is preliminary data.</text>
</comment>
<reference evidence="4" key="1">
    <citation type="submission" date="2017-09" db="EMBL/GenBank/DDBJ databases">
        <title>Depth-based differentiation of microbial function through sediment-hosted aquifers and enrichment of novel symbionts in the deep terrestrial subsurface.</title>
        <authorList>
            <person name="Probst A.J."/>
            <person name="Ladd B."/>
            <person name="Jarett J.K."/>
            <person name="Geller-Mcgrath D.E."/>
            <person name="Sieber C.M.K."/>
            <person name="Emerson J.B."/>
            <person name="Anantharaman K."/>
            <person name="Thomas B.C."/>
            <person name="Malmstrom R."/>
            <person name="Stieglmeier M."/>
            <person name="Klingl A."/>
            <person name="Woyke T."/>
            <person name="Ryan C.M."/>
            <person name="Banfield J.F."/>
        </authorList>
    </citation>
    <scope>NUCLEOTIDE SEQUENCE [LARGE SCALE GENOMIC DNA]</scope>
</reference>
<dbReference type="Proteomes" id="UP000230184">
    <property type="component" value="Unassembled WGS sequence"/>
</dbReference>
<keyword evidence="2" id="KW-0812">Transmembrane</keyword>
<sequence length="266" mass="29326">METIEGLQEAELEIVSREPITQEEKQKLAKSIAKKYKEMAKRVDHRTVTTKKDIEKMKASKDTKENALGMNIEIAMTSSDVLAYDEIIKKIDAALSPDSLISEAQKSTYKAKKGVLEAKRDELKKKLGNENEGLIGERNKVKNKDGSVIPDMVKETAKALTGGNPDDMEKAEANPAGYIQELMAGALTDGGKMNKLVANLRNPDIGLIKNDQEEKAFREYMGFGITPDEMKKIAAKKGGNALVGFAGIVGFLAYVSWQKSQEQSRQ</sequence>
<dbReference type="EMBL" id="PEWY01000009">
    <property type="protein sequence ID" value="PIU37549.1"/>
    <property type="molecule type" value="Genomic_DNA"/>
</dbReference>
<name>A0A2M6YVM1_9BACT</name>
<keyword evidence="2" id="KW-1133">Transmembrane helix</keyword>
<feature type="coiled-coil region" evidence="1">
    <location>
        <begin position="106"/>
        <end position="144"/>
    </location>
</feature>
<keyword evidence="1" id="KW-0175">Coiled coil</keyword>
<evidence type="ECO:0000313" key="3">
    <source>
        <dbReference type="EMBL" id="PIU37549.1"/>
    </source>
</evidence>
<proteinExistence type="predicted"/>
<evidence type="ECO:0000313" key="4">
    <source>
        <dbReference type="Proteomes" id="UP000230184"/>
    </source>
</evidence>
<evidence type="ECO:0000256" key="2">
    <source>
        <dbReference type="SAM" id="Phobius"/>
    </source>
</evidence>
<evidence type="ECO:0000256" key="1">
    <source>
        <dbReference type="SAM" id="Coils"/>
    </source>
</evidence>
<keyword evidence="2" id="KW-0472">Membrane</keyword>
<gene>
    <name evidence="3" type="ORF">COT02_00300</name>
</gene>
<organism evidence="3 4">
    <name type="scientific">Candidatus Roizmanbacteria bacterium CG07_land_8_20_14_0_80_34_15</name>
    <dbReference type="NCBI Taxonomy" id="1974849"/>
    <lineage>
        <taxon>Bacteria</taxon>
        <taxon>Candidatus Roizmaniibacteriota</taxon>
    </lineage>
</organism>
<dbReference type="AlphaFoldDB" id="A0A2M6YVM1"/>
<protein>
    <submittedName>
        <fullName evidence="3">Uncharacterized protein</fullName>
    </submittedName>
</protein>
<accession>A0A2M6YVM1</accession>